<feature type="region of interest" description="Disordered" evidence="1">
    <location>
        <begin position="50"/>
        <end position="73"/>
    </location>
</feature>
<organism evidence="2 3">
    <name type="scientific">Ensete ventricosum</name>
    <name type="common">Abyssinian banana</name>
    <name type="synonym">Musa ensete</name>
    <dbReference type="NCBI Taxonomy" id="4639"/>
    <lineage>
        <taxon>Eukaryota</taxon>
        <taxon>Viridiplantae</taxon>
        <taxon>Streptophyta</taxon>
        <taxon>Embryophyta</taxon>
        <taxon>Tracheophyta</taxon>
        <taxon>Spermatophyta</taxon>
        <taxon>Magnoliopsida</taxon>
        <taxon>Liliopsida</taxon>
        <taxon>Zingiberales</taxon>
        <taxon>Musaceae</taxon>
        <taxon>Ensete</taxon>
    </lineage>
</organism>
<dbReference type="Proteomes" id="UP000287651">
    <property type="component" value="Unassembled WGS sequence"/>
</dbReference>
<dbReference type="AlphaFoldDB" id="A0A426ZVZ7"/>
<evidence type="ECO:0000313" key="2">
    <source>
        <dbReference type="EMBL" id="RRT68120.1"/>
    </source>
</evidence>
<name>A0A426ZVZ7_ENSVE</name>
<proteinExistence type="predicted"/>
<evidence type="ECO:0000313" key="3">
    <source>
        <dbReference type="Proteomes" id="UP000287651"/>
    </source>
</evidence>
<dbReference type="EMBL" id="AMZH03004793">
    <property type="protein sequence ID" value="RRT68120.1"/>
    <property type="molecule type" value="Genomic_DNA"/>
</dbReference>
<evidence type="ECO:0000256" key="1">
    <source>
        <dbReference type="SAM" id="MobiDB-lite"/>
    </source>
</evidence>
<accession>A0A426ZVZ7</accession>
<sequence>MPQESTCHFSFWLILYPRNPCGGACTFGIEPGHVDSPVNGSKKYHFSTRRRGLISQEHPPMNPLSKRSNEEVSSLAPNTFDMKDNHLPSLKWTPPPWHKHRDTIGVCSMTSVNPLWGRVWGICSSLSMPS</sequence>
<gene>
    <name evidence="2" type="ORF">B296_00023492</name>
</gene>
<comment type="caution">
    <text evidence="2">The sequence shown here is derived from an EMBL/GenBank/DDBJ whole genome shotgun (WGS) entry which is preliminary data.</text>
</comment>
<protein>
    <submittedName>
        <fullName evidence="2">Uncharacterized protein</fullName>
    </submittedName>
</protein>
<reference evidence="2 3" key="1">
    <citation type="journal article" date="2014" name="Agronomy (Basel)">
        <title>A Draft Genome Sequence for Ensete ventricosum, the Drought-Tolerant Tree Against Hunger.</title>
        <authorList>
            <person name="Harrison J."/>
            <person name="Moore K.A."/>
            <person name="Paszkiewicz K."/>
            <person name="Jones T."/>
            <person name="Grant M."/>
            <person name="Ambacheew D."/>
            <person name="Muzemil S."/>
            <person name="Studholme D.J."/>
        </authorList>
    </citation>
    <scope>NUCLEOTIDE SEQUENCE [LARGE SCALE GENOMIC DNA]</scope>
</reference>